<feature type="domain" description="7,8-dihydro-6-hydroxymethylpterin-pyrophosphokinase" evidence="8">
    <location>
        <begin position="8"/>
        <end position="133"/>
    </location>
</feature>
<accession>A0ABX7MUG3</accession>
<proteinExistence type="predicted"/>
<evidence type="ECO:0000256" key="2">
    <source>
        <dbReference type="ARBA" id="ARBA00013253"/>
    </source>
</evidence>
<evidence type="ECO:0000256" key="3">
    <source>
        <dbReference type="ARBA" id="ARBA00022679"/>
    </source>
</evidence>
<dbReference type="Gene3D" id="3.30.70.560">
    <property type="entry name" value="7,8-Dihydro-6-hydroxymethylpterin-pyrophosphokinase HPPK"/>
    <property type="match status" value="1"/>
</dbReference>
<protein>
    <recommendedName>
        <fullName evidence="2">2-amino-4-hydroxy-6-hydroxymethyldihydropteridine diphosphokinase</fullName>
        <ecNumber evidence="2">2.7.6.3</ecNumber>
    </recommendedName>
</protein>
<organism evidence="9 10">
    <name type="scientific">Marinobacter salinisoli</name>
    <dbReference type="NCBI Taxonomy" id="2769486"/>
    <lineage>
        <taxon>Bacteria</taxon>
        <taxon>Pseudomonadati</taxon>
        <taxon>Pseudomonadota</taxon>
        <taxon>Gammaproteobacteria</taxon>
        <taxon>Pseudomonadales</taxon>
        <taxon>Marinobacteraceae</taxon>
        <taxon>Marinobacter</taxon>
    </lineage>
</organism>
<keyword evidence="4" id="KW-0547">Nucleotide-binding</keyword>
<keyword evidence="6" id="KW-0067">ATP-binding</keyword>
<evidence type="ECO:0000256" key="1">
    <source>
        <dbReference type="ARBA" id="ARBA00005051"/>
    </source>
</evidence>
<dbReference type="InterPro" id="IPR035907">
    <property type="entry name" value="Hppk_sf"/>
</dbReference>
<dbReference type="EMBL" id="CP071247">
    <property type="protein sequence ID" value="QSP95949.1"/>
    <property type="molecule type" value="Genomic_DNA"/>
</dbReference>
<evidence type="ECO:0000256" key="7">
    <source>
        <dbReference type="ARBA" id="ARBA00022909"/>
    </source>
</evidence>
<dbReference type="PANTHER" id="PTHR43071:SF2">
    <property type="entry name" value="2-AMINO-4-HYDROXY-6-HYDROXYMETHYLDIHYDROPTERIDINE PYROPHOSPHOKINASE"/>
    <property type="match status" value="1"/>
</dbReference>
<comment type="pathway">
    <text evidence="1">Cofactor biosynthesis; tetrahydrofolate biosynthesis; 2-amino-4-hydroxy-6-hydroxymethyl-7,8-dihydropteridine diphosphate from 7,8-dihydroneopterin triphosphate: step 4/4.</text>
</comment>
<dbReference type="InterPro" id="IPR000550">
    <property type="entry name" value="Hppk"/>
</dbReference>
<sequence>MADGVRVYVGIGSNVDRERHLGVALDALADWFGALDLSAVYESEAVGSDGAPYLNMIAGFDTQWSVATLSRRFKALEDANGRCRDGTQAGVRTLDLDILTYGTCVGEVDGVKLPRSEILVNAFVLKPLAELAPDESHPVCQQSYRELWQAHDSGQQLWPVGFVWRGRQLSDAVG</sequence>
<keyword evidence="7" id="KW-0289">Folate biosynthesis</keyword>
<keyword evidence="3 9" id="KW-0808">Transferase</keyword>
<evidence type="ECO:0000256" key="5">
    <source>
        <dbReference type="ARBA" id="ARBA00022777"/>
    </source>
</evidence>
<dbReference type="CDD" id="cd00483">
    <property type="entry name" value="HPPK"/>
    <property type="match status" value="1"/>
</dbReference>
<evidence type="ECO:0000313" key="9">
    <source>
        <dbReference type="EMBL" id="QSP95949.1"/>
    </source>
</evidence>
<dbReference type="Pfam" id="PF01288">
    <property type="entry name" value="HPPK"/>
    <property type="match status" value="1"/>
</dbReference>
<dbReference type="SUPFAM" id="SSF55083">
    <property type="entry name" value="6-hydroxymethyl-7,8-dihydropterin pyrophosphokinase, HPPK"/>
    <property type="match status" value="1"/>
</dbReference>
<keyword evidence="5" id="KW-0418">Kinase</keyword>
<dbReference type="EC" id="2.7.6.3" evidence="2"/>
<evidence type="ECO:0000256" key="6">
    <source>
        <dbReference type="ARBA" id="ARBA00022840"/>
    </source>
</evidence>
<dbReference type="Proteomes" id="UP000663555">
    <property type="component" value="Chromosome"/>
</dbReference>
<dbReference type="PANTHER" id="PTHR43071">
    <property type="entry name" value="2-AMINO-4-HYDROXY-6-HYDROXYMETHYLDIHYDROPTERIDINE PYROPHOSPHOKINASE"/>
    <property type="match status" value="1"/>
</dbReference>
<dbReference type="NCBIfam" id="TIGR01498">
    <property type="entry name" value="folK"/>
    <property type="match status" value="1"/>
</dbReference>
<evidence type="ECO:0000259" key="8">
    <source>
        <dbReference type="Pfam" id="PF01288"/>
    </source>
</evidence>
<keyword evidence="10" id="KW-1185">Reference proteome</keyword>
<evidence type="ECO:0000313" key="10">
    <source>
        <dbReference type="Proteomes" id="UP000663555"/>
    </source>
</evidence>
<dbReference type="GO" id="GO:0003848">
    <property type="term" value="F:2-amino-4-hydroxy-6-hydroxymethyldihydropteridine diphosphokinase activity"/>
    <property type="evidence" value="ECO:0007669"/>
    <property type="project" value="UniProtKB-EC"/>
</dbReference>
<gene>
    <name evidence="9" type="primary">folK</name>
    <name evidence="9" type="ORF">LPB19_05975</name>
</gene>
<reference evidence="9 10" key="1">
    <citation type="submission" date="2021-03" db="EMBL/GenBank/DDBJ databases">
        <title>Genome sequencing of Marinobacter sp. LPB0319.</title>
        <authorList>
            <person name="Kim J."/>
        </authorList>
    </citation>
    <scope>NUCLEOTIDE SEQUENCE [LARGE SCALE GENOMIC DNA]</scope>
    <source>
        <strain evidence="9 10">LPB0319</strain>
    </source>
</reference>
<dbReference type="RefSeq" id="WP_206645183.1">
    <property type="nucleotide sequence ID" value="NZ_CP071247.1"/>
</dbReference>
<name>A0ABX7MUG3_9GAMM</name>
<evidence type="ECO:0000256" key="4">
    <source>
        <dbReference type="ARBA" id="ARBA00022741"/>
    </source>
</evidence>